<gene>
    <name evidence="2" type="primary">tdcA_3</name>
    <name evidence="2" type="ORF">NCTC8622_00238</name>
</gene>
<organism evidence="2 3">
    <name type="scientific">Escherichia coli</name>
    <dbReference type="NCBI Taxonomy" id="562"/>
    <lineage>
        <taxon>Bacteria</taxon>
        <taxon>Pseudomonadati</taxon>
        <taxon>Pseudomonadota</taxon>
        <taxon>Gammaproteobacteria</taxon>
        <taxon>Enterobacterales</taxon>
        <taxon>Enterobacteriaceae</taxon>
        <taxon>Escherichia</taxon>
    </lineage>
</organism>
<sequence>MSSEAVVEVSFGFPSLIGFTFMSGMINKFKRGVPESASFYV</sequence>
<reference evidence="2 3" key="1">
    <citation type="submission" date="2018-06" db="EMBL/GenBank/DDBJ databases">
        <authorList>
            <consortium name="Pathogen Informatics"/>
            <person name="Doyle S."/>
        </authorList>
    </citation>
    <scope>NUCLEOTIDE SEQUENCE [LARGE SCALE GENOMIC DNA]</scope>
    <source>
        <strain evidence="2 3">NCTC8622</strain>
    </source>
</reference>
<protein>
    <submittedName>
        <fullName evidence="2">Tdc operon transcriptional activator</fullName>
    </submittedName>
</protein>
<name>A0A376TW95_ECOLX</name>
<evidence type="ECO:0000313" key="3">
    <source>
        <dbReference type="Proteomes" id="UP000254079"/>
    </source>
</evidence>
<dbReference type="AlphaFoldDB" id="A0A376TW95"/>
<evidence type="ECO:0000313" key="2">
    <source>
        <dbReference type="EMBL" id="STI81312.1"/>
    </source>
</evidence>
<accession>A0A376TW95</accession>
<feature type="transmembrane region" description="Helical" evidence="1">
    <location>
        <begin position="6"/>
        <end position="26"/>
    </location>
</feature>
<keyword evidence="1" id="KW-1133">Transmembrane helix</keyword>
<keyword evidence="1" id="KW-0812">Transmembrane</keyword>
<dbReference type="Proteomes" id="UP000254079">
    <property type="component" value="Unassembled WGS sequence"/>
</dbReference>
<proteinExistence type="predicted"/>
<keyword evidence="1" id="KW-0472">Membrane</keyword>
<dbReference type="EMBL" id="UGCP01000002">
    <property type="protein sequence ID" value="STI81312.1"/>
    <property type="molecule type" value="Genomic_DNA"/>
</dbReference>
<evidence type="ECO:0000256" key="1">
    <source>
        <dbReference type="SAM" id="Phobius"/>
    </source>
</evidence>